<feature type="transmembrane region" description="Helical" evidence="1">
    <location>
        <begin position="72"/>
        <end position="92"/>
    </location>
</feature>
<comment type="caution">
    <text evidence="3">The sequence shown here is derived from an EMBL/GenBank/DDBJ whole genome shotgun (WGS) entry which is preliminary data.</text>
</comment>
<keyword evidence="1" id="KW-0472">Membrane</keyword>
<dbReference type="Proteomes" id="UP000243217">
    <property type="component" value="Unassembled WGS sequence"/>
</dbReference>
<sequence>MQVFTRPKRPPLTVVLKGPVKAVAKFKNIANELLHLATHDKLLNPNCSWKEDLLRPPSEPIVLLEVMTKKHVVGLLTVYYFVAIILISVVALDQTTRTYTSEIFLMENDTAFIEFSPKAEQISIHILSNATAWIDAIVGNRTINGTIIVQAFENVESQMQIVNFTSIMWKYMAQDTIQSEAFRIDYGKLFRYKIDLFSVLTASVLVPSPASPVTIQLATTYTAPYMSTVVCIVLTFINISCSIYFAYRVHMFANPVLPLPQWKWIQGQLFALLCWICLPFSVTEYMSIYQCWTISYTGRQFAFWFRLIGKNGSRLAILLFCDGMATTKLNKTTRFYIKKVLAVAILTAVQGAYQILNTPSLEYPLLNLNSWLEFFVQCIMVMWLTYRRGNIVRRQPYRSASFQYITYGVISLLVVPFAFASAYTLIRQSIIAKPSNPLNGQSPYDQTSLWLGSLIRDQMFSWIVLHCYIPLPSPQSRRFSSIRRASTRISSKMNRAKYAAFCLTEAEQDSLNVFCLETAVTMLNLSVVSYYTTHLHPHSPSSCGHVGKDLPHLDVLQCEILAAFHDSETDTNALLVYEKHKERFILAFRGTGSLKNGLTDLKSRQIRLPGTDYIAQGKKTKKKAGHNQEVYVHSGFFHAYTTLIEHIHSAIDNIPEGSVLYCTGHSLGGALATIAAIDMALKHPTLNIIMYNFGSPRVGNHTFQEFFDSKISAFRIINDGDVITQYPKRDYTNVNIEGVGIFKHVGTEITLLCGGNSVRGIVVKPTVVDRVFVLAHRNNFVSHGLGSYRQSFRSLMHLDTAHFTGKRTPIPSEASIDVARRTTPTPSEAAEIAEAVNITLQIMDD</sequence>
<evidence type="ECO:0000313" key="4">
    <source>
        <dbReference type="Proteomes" id="UP000243217"/>
    </source>
</evidence>
<keyword evidence="1" id="KW-1133">Transmembrane helix</keyword>
<feature type="transmembrane region" description="Helical" evidence="1">
    <location>
        <begin position="407"/>
        <end position="426"/>
    </location>
</feature>
<evidence type="ECO:0000313" key="3">
    <source>
        <dbReference type="EMBL" id="OQR90367.1"/>
    </source>
</evidence>
<dbReference type="CDD" id="cd00519">
    <property type="entry name" value="Lipase_3"/>
    <property type="match status" value="1"/>
</dbReference>
<dbReference type="EMBL" id="JNBS01002552">
    <property type="protein sequence ID" value="OQR90367.1"/>
    <property type="molecule type" value="Genomic_DNA"/>
</dbReference>
<dbReference type="Gene3D" id="3.40.50.1820">
    <property type="entry name" value="alpha/beta hydrolase"/>
    <property type="match status" value="1"/>
</dbReference>
<name>A0A1V9YXI1_9STRA</name>
<proteinExistence type="predicted"/>
<dbReference type="AlphaFoldDB" id="A0A1V9YXI1"/>
<dbReference type="PANTHER" id="PTHR45856">
    <property type="entry name" value="ALPHA/BETA-HYDROLASES SUPERFAMILY PROTEIN"/>
    <property type="match status" value="1"/>
</dbReference>
<dbReference type="OrthoDB" id="426718at2759"/>
<protein>
    <recommendedName>
        <fullName evidence="2">Fungal lipase-type domain-containing protein</fullName>
    </recommendedName>
</protein>
<evidence type="ECO:0000259" key="2">
    <source>
        <dbReference type="Pfam" id="PF01764"/>
    </source>
</evidence>
<accession>A0A1V9YXI1</accession>
<dbReference type="Pfam" id="PF01764">
    <property type="entry name" value="Lipase_3"/>
    <property type="match status" value="1"/>
</dbReference>
<dbReference type="InterPro" id="IPR002921">
    <property type="entry name" value="Fungal_lipase-type"/>
</dbReference>
<keyword evidence="4" id="KW-1185">Reference proteome</keyword>
<evidence type="ECO:0000256" key="1">
    <source>
        <dbReference type="SAM" id="Phobius"/>
    </source>
</evidence>
<feature type="transmembrane region" description="Helical" evidence="1">
    <location>
        <begin position="340"/>
        <end position="356"/>
    </location>
</feature>
<feature type="domain" description="Fungal lipase-type" evidence="2">
    <location>
        <begin position="586"/>
        <end position="729"/>
    </location>
</feature>
<feature type="transmembrane region" description="Helical" evidence="1">
    <location>
        <begin position="268"/>
        <end position="289"/>
    </location>
</feature>
<dbReference type="PANTHER" id="PTHR45856:SF24">
    <property type="entry name" value="FUNGAL LIPASE-LIKE DOMAIN-CONTAINING PROTEIN"/>
    <property type="match status" value="1"/>
</dbReference>
<gene>
    <name evidence="3" type="ORF">THRCLA_09367</name>
</gene>
<feature type="transmembrane region" description="Helical" evidence="1">
    <location>
        <begin position="225"/>
        <end position="247"/>
    </location>
</feature>
<keyword evidence="1" id="KW-0812">Transmembrane</keyword>
<organism evidence="3 4">
    <name type="scientific">Thraustotheca clavata</name>
    <dbReference type="NCBI Taxonomy" id="74557"/>
    <lineage>
        <taxon>Eukaryota</taxon>
        <taxon>Sar</taxon>
        <taxon>Stramenopiles</taxon>
        <taxon>Oomycota</taxon>
        <taxon>Saprolegniomycetes</taxon>
        <taxon>Saprolegniales</taxon>
        <taxon>Achlyaceae</taxon>
        <taxon>Thraustotheca</taxon>
    </lineage>
</organism>
<dbReference type="GO" id="GO:0006629">
    <property type="term" value="P:lipid metabolic process"/>
    <property type="evidence" value="ECO:0007669"/>
    <property type="project" value="InterPro"/>
</dbReference>
<reference evidence="3 4" key="1">
    <citation type="journal article" date="2014" name="Genome Biol. Evol.">
        <title>The secreted proteins of Achlya hypogyna and Thraustotheca clavata identify the ancestral oomycete secretome and reveal gene acquisitions by horizontal gene transfer.</title>
        <authorList>
            <person name="Misner I."/>
            <person name="Blouin N."/>
            <person name="Leonard G."/>
            <person name="Richards T.A."/>
            <person name="Lane C.E."/>
        </authorList>
    </citation>
    <scope>NUCLEOTIDE SEQUENCE [LARGE SCALE GENOMIC DNA]</scope>
    <source>
        <strain evidence="3 4">ATCC 34112</strain>
    </source>
</reference>
<feature type="transmembrane region" description="Helical" evidence="1">
    <location>
        <begin position="368"/>
        <end position="386"/>
    </location>
</feature>
<dbReference type="InterPro" id="IPR051218">
    <property type="entry name" value="Sec_MonoDiacylglyc_Lipase"/>
</dbReference>
<dbReference type="SUPFAM" id="SSF53474">
    <property type="entry name" value="alpha/beta-Hydrolases"/>
    <property type="match status" value="1"/>
</dbReference>
<dbReference type="InterPro" id="IPR029058">
    <property type="entry name" value="AB_hydrolase_fold"/>
</dbReference>